<keyword evidence="5" id="KW-0812">Transmembrane</keyword>
<evidence type="ECO:0000256" key="4">
    <source>
        <dbReference type="ARBA" id="ARBA00023157"/>
    </source>
</evidence>
<evidence type="ECO:0000313" key="8">
    <source>
        <dbReference type="Proteomes" id="UP000076078"/>
    </source>
</evidence>
<dbReference type="InterPro" id="IPR045149">
    <property type="entry name" value="OS-9-like"/>
</dbReference>
<dbReference type="GO" id="GO:0030970">
    <property type="term" value="P:retrograde protein transport, ER to cytosol"/>
    <property type="evidence" value="ECO:0007669"/>
    <property type="project" value="TreeGrafter"/>
</dbReference>
<dbReference type="InterPro" id="IPR009011">
    <property type="entry name" value="Man6P_isomerase_rcpt-bd_dom_sf"/>
</dbReference>
<comment type="caution">
    <text evidence="7">The sequence shown here is derived from an EMBL/GenBank/DDBJ whole genome shotgun (WGS) entry which is preliminary data.</text>
</comment>
<evidence type="ECO:0000259" key="6">
    <source>
        <dbReference type="PROSITE" id="PS51914"/>
    </source>
</evidence>
<feature type="domain" description="MRH" evidence="6">
    <location>
        <begin position="143"/>
        <end position="278"/>
    </location>
</feature>
<dbReference type="InParanoid" id="A0A151ZDX8"/>
<keyword evidence="4" id="KW-1015">Disulfide bond</keyword>
<dbReference type="FunCoup" id="A0A151ZDX8">
    <property type="interactions" value="42"/>
</dbReference>
<proteinExistence type="predicted"/>
<dbReference type="SUPFAM" id="SSF50911">
    <property type="entry name" value="Mannose 6-phosphate receptor domain"/>
    <property type="match status" value="1"/>
</dbReference>
<dbReference type="GO" id="GO:0030968">
    <property type="term" value="P:endoplasmic reticulum unfolded protein response"/>
    <property type="evidence" value="ECO:0007669"/>
    <property type="project" value="InterPro"/>
</dbReference>
<keyword evidence="2" id="KW-0732">Signal</keyword>
<reference evidence="7 8" key="1">
    <citation type="submission" date="2015-12" db="EMBL/GenBank/DDBJ databases">
        <title>Dictyostelia acquired genes for synthesis and detection of signals that induce cell-type specialization by lateral gene transfer from prokaryotes.</title>
        <authorList>
            <person name="Gloeckner G."/>
            <person name="Schaap P."/>
        </authorList>
    </citation>
    <scope>NUCLEOTIDE SEQUENCE [LARGE SCALE GENOMIC DNA]</scope>
    <source>
        <strain evidence="7 8">TK</strain>
    </source>
</reference>
<dbReference type="STRING" id="361077.A0A151ZDX8"/>
<protein>
    <submittedName>
        <fullName evidence="7">OS-9-related protein</fullName>
    </submittedName>
</protein>
<evidence type="ECO:0000256" key="5">
    <source>
        <dbReference type="SAM" id="Phobius"/>
    </source>
</evidence>
<dbReference type="Proteomes" id="UP000076078">
    <property type="component" value="Unassembled WGS sequence"/>
</dbReference>
<dbReference type="EMBL" id="LODT01000031">
    <property type="protein sequence ID" value="KYQ92163.1"/>
    <property type="molecule type" value="Genomic_DNA"/>
</dbReference>
<keyword evidence="5" id="KW-0472">Membrane</keyword>
<evidence type="ECO:0000256" key="3">
    <source>
        <dbReference type="ARBA" id="ARBA00022824"/>
    </source>
</evidence>
<dbReference type="Gene3D" id="2.70.130.10">
    <property type="entry name" value="Mannose-6-phosphate receptor binding domain"/>
    <property type="match status" value="1"/>
</dbReference>
<evidence type="ECO:0000256" key="2">
    <source>
        <dbReference type="ARBA" id="ARBA00022729"/>
    </source>
</evidence>
<name>A0A151ZDX8_TIELA</name>
<keyword evidence="8" id="KW-1185">Reference proteome</keyword>
<comment type="subcellular location">
    <subcellularLocation>
        <location evidence="1">Endoplasmic reticulum</location>
    </subcellularLocation>
</comment>
<dbReference type="AlphaFoldDB" id="A0A151ZDX8"/>
<sequence length="299" mass="34806">MNKTIKFYSILLIVVLFISYNIINAEQENVQNVDENQVKAEPITENKPNKISNNNNNNNKVKYNVVLKDKKIKQVGEDGKEVTLDNSEDSSKDESNFESIVMTNSQGTKFECMIPKPKDKDHEKWQEIPSITEIAELFEALDDTCIFKNAGWWTYEFCFNKHIKQMHLEKQKILSEYILGKQPYKNNKGEIRGLDKDFIEKYQRQEITELPEGSGQIPYYVETYDEGTVCDILQTKRSTEIRYYCSLDQSKSDFIQEIIEPSSCTYILKVYSPFICALHPLFIPKQDTVLNIQCSEIKL</sequence>
<evidence type="ECO:0000256" key="1">
    <source>
        <dbReference type="ARBA" id="ARBA00004240"/>
    </source>
</evidence>
<accession>A0A151ZDX8</accession>
<dbReference type="PROSITE" id="PS51914">
    <property type="entry name" value="MRH"/>
    <property type="match status" value="1"/>
</dbReference>
<dbReference type="Pfam" id="PF07915">
    <property type="entry name" value="PRKCSH"/>
    <property type="match status" value="1"/>
</dbReference>
<dbReference type="PANTHER" id="PTHR15414:SF0">
    <property type="entry name" value="ENDOPLASMIC RETICULUM LECTIN 1"/>
    <property type="match status" value="1"/>
</dbReference>
<keyword evidence="5" id="KW-1133">Transmembrane helix</keyword>
<feature type="transmembrane region" description="Helical" evidence="5">
    <location>
        <begin position="7"/>
        <end position="23"/>
    </location>
</feature>
<dbReference type="PANTHER" id="PTHR15414">
    <property type="entry name" value="OS-9-RELATED"/>
    <property type="match status" value="1"/>
</dbReference>
<dbReference type="InterPro" id="IPR044865">
    <property type="entry name" value="MRH_dom"/>
</dbReference>
<gene>
    <name evidence="7" type="ORF">DLAC_07005</name>
</gene>
<organism evidence="7 8">
    <name type="scientific">Tieghemostelium lacteum</name>
    <name type="common">Slime mold</name>
    <name type="synonym">Dictyostelium lacteum</name>
    <dbReference type="NCBI Taxonomy" id="361077"/>
    <lineage>
        <taxon>Eukaryota</taxon>
        <taxon>Amoebozoa</taxon>
        <taxon>Evosea</taxon>
        <taxon>Eumycetozoa</taxon>
        <taxon>Dictyostelia</taxon>
        <taxon>Dictyosteliales</taxon>
        <taxon>Raperosteliaceae</taxon>
        <taxon>Tieghemostelium</taxon>
    </lineage>
</organism>
<dbReference type="OMA" id="TEVRYYC"/>
<dbReference type="OrthoDB" id="448954at2759"/>
<keyword evidence="3" id="KW-0256">Endoplasmic reticulum</keyword>
<dbReference type="GO" id="GO:0005788">
    <property type="term" value="C:endoplasmic reticulum lumen"/>
    <property type="evidence" value="ECO:0007669"/>
    <property type="project" value="TreeGrafter"/>
</dbReference>
<dbReference type="InterPro" id="IPR012913">
    <property type="entry name" value="OS9-like_dom"/>
</dbReference>
<evidence type="ECO:0000313" key="7">
    <source>
        <dbReference type="EMBL" id="KYQ92163.1"/>
    </source>
</evidence>